<feature type="region of interest" description="Disordered" evidence="1">
    <location>
        <begin position="41"/>
        <end position="68"/>
    </location>
</feature>
<feature type="compositionally biased region" description="Polar residues" evidence="1">
    <location>
        <begin position="50"/>
        <end position="68"/>
    </location>
</feature>
<feature type="region of interest" description="Disordered" evidence="1">
    <location>
        <begin position="1"/>
        <end position="26"/>
    </location>
</feature>
<reference evidence="2" key="1">
    <citation type="submission" date="2023-10" db="EMBL/GenBank/DDBJ databases">
        <authorList>
            <person name="Chen Y."/>
            <person name="Shah S."/>
            <person name="Dougan E. K."/>
            <person name="Thang M."/>
            <person name="Chan C."/>
        </authorList>
    </citation>
    <scope>NUCLEOTIDE SEQUENCE [LARGE SCALE GENOMIC DNA]</scope>
</reference>
<feature type="non-terminal residue" evidence="2">
    <location>
        <position position="1"/>
    </location>
</feature>
<evidence type="ECO:0000313" key="2">
    <source>
        <dbReference type="EMBL" id="CAK0808036.1"/>
    </source>
</evidence>
<proteinExistence type="predicted"/>
<dbReference type="EMBL" id="CAUYUJ010004079">
    <property type="protein sequence ID" value="CAK0808036.1"/>
    <property type="molecule type" value="Genomic_DNA"/>
</dbReference>
<comment type="caution">
    <text evidence="2">The sequence shown here is derived from an EMBL/GenBank/DDBJ whole genome shotgun (WGS) entry which is preliminary data.</text>
</comment>
<name>A0ABN9QV56_9DINO</name>
<evidence type="ECO:0000313" key="3">
    <source>
        <dbReference type="Proteomes" id="UP001189429"/>
    </source>
</evidence>
<feature type="non-terminal residue" evidence="2">
    <location>
        <position position="210"/>
    </location>
</feature>
<gene>
    <name evidence="2" type="ORF">PCOR1329_LOCUS13751</name>
</gene>
<accession>A0ABN9QV56</accession>
<keyword evidence="3" id="KW-1185">Reference proteome</keyword>
<protein>
    <submittedName>
        <fullName evidence="2">Uncharacterized protein</fullName>
    </submittedName>
</protein>
<dbReference type="Proteomes" id="UP001189429">
    <property type="component" value="Unassembled WGS sequence"/>
</dbReference>
<sequence length="210" mass="22725">DGPARAGRGERPAAGGDGPERQLAGLRQQCASLQGRLDAALQEAAEAETRCQQSQTASTPTSPVSQVHSMEVVRTPSARWARARQRDYVERWGAAEERGATAGAGGADLRKRLLLEELELQRCCAGAAAEESARMRLEVGLALQEERQQVTELKSLLAAFQSRDSTIELELNQARGQAQANAAHAEWLRAELAHEEERPVAPERSLPAAE</sequence>
<evidence type="ECO:0000256" key="1">
    <source>
        <dbReference type="SAM" id="MobiDB-lite"/>
    </source>
</evidence>
<organism evidence="2 3">
    <name type="scientific">Prorocentrum cordatum</name>
    <dbReference type="NCBI Taxonomy" id="2364126"/>
    <lineage>
        <taxon>Eukaryota</taxon>
        <taxon>Sar</taxon>
        <taxon>Alveolata</taxon>
        <taxon>Dinophyceae</taxon>
        <taxon>Prorocentrales</taxon>
        <taxon>Prorocentraceae</taxon>
        <taxon>Prorocentrum</taxon>
    </lineage>
</organism>